<accession>A0A1V4ICZ3</accession>
<dbReference type="NCBIfam" id="TIGR03090">
    <property type="entry name" value="SASP_tlp"/>
    <property type="match status" value="1"/>
</dbReference>
<comment type="caution">
    <text evidence="3">The sequence shown here is derived from an EMBL/GenBank/DDBJ whole genome shotgun (WGS) entry which is preliminary data.</text>
</comment>
<dbReference type="OrthoDB" id="1799076at2"/>
<dbReference type="EMBL" id="MZGV01000071">
    <property type="protein sequence ID" value="OPJ57841.1"/>
    <property type="molecule type" value="Genomic_DNA"/>
</dbReference>
<dbReference type="Pfam" id="PF19824">
    <property type="entry name" value="Tlp"/>
    <property type="match status" value="1"/>
</dbReference>
<comment type="similarity">
    <text evidence="1">Belongs to the Tlp family.</text>
</comment>
<dbReference type="RefSeq" id="WP_079427642.1">
    <property type="nucleotide sequence ID" value="NZ_MZGV01000071.1"/>
</dbReference>
<feature type="region of interest" description="Disordered" evidence="2">
    <location>
        <begin position="33"/>
        <end position="75"/>
    </location>
</feature>
<dbReference type="InterPro" id="IPR017524">
    <property type="entry name" value="SASP_thioredoxin-like"/>
</dbReference>
<dbReference type="AlphaFoldDB" id="A0A1V4ICZ3"/>
<organism evidence="3 4">
    <name type="scientific">Clostridium oryzae</name>
    <dbReference type="NCBI Taxonomy" id="1450648"/>
    <lineage>
        <taxon>Bacteria</taxon>
        <taxon>Bacillati</taxon>
        <taxon>Bacillota</taxon>
        <taxon>Clostridia</taxon>
        <taxon>Eubacteriales</taxon>
        <taxon>Clostridiaceae</taxon>
        <taxon>Clostridium</taxon>
    </lineage>
</organism>
<dbReference type="HAMAP" id="MF_01506">
    <property type="entry name" value="Tlp"/>
    <property type="match status" value="1"/>
</dbReference>
<proteinExistence type="inferred from homology"/>
<evidence type="ECO:0000313" key="4">
    <source>
        <dbReference type="Proteomes" id="UP000190080"/>
    </source>
</evidence>
<protein>
    <recommendedName>
        <fullName evidence="1">Protein Tlp homolog</fullName>
    </recommendedName>
</protein>
<dbReference type="Proteomes" id="UP000190080">
    <property type="component" value="Unassembled WGS sequence"/>
</dbReference>
<gene>
    <name evidence="1 3" type="primary">tlp</name>
    <name evidence="3" type="ORF">CLORY_39120</name>
</gene>
<name>A0A1V4ICZ3_9CLOT</name>
<evidence type="ECO:0000256" key="2">
    <source>
        <dbReference type="SAM" id="MobiDB-lite"/>
    </source>
</evidence>
<reference evidence="3 4" key="1">
    <citation type="submission" date="2017-03" db="EMBL/GenBank/DDBJ databases">
        <title>Genome sequence of Clostridium oryzae DSM 28571.</title>
        <authorList>
            <person name="Poehlein A."/>
            <person name="Daniel R."/>
        </authorList>
    </citation>
    <scope>NUCLEOTIDE SEQUENCE [LARGE SCALE GENOMIC DNA]</scope>
    <source>
        <strain evidence="3 4">DSM 28571</strain>
    </source>
</reference>
<dbReference type="STRING" id="1450648.CLORY_39120"/>
<evidence type="ECO:0000313" key="3">
    <source>
        <dbReference type="EMBL" id="OPJ57841.1"/>
    </source>
</evidence>
<keyword evidence="4" id="KW-1185">Reference proteome</keyword>
<evidence type="ECO:0000256" key="1">
    <source>
        <dbReference type="HAMAP-Rule" id="MF_01506"/>
    </source>
</evidence>
<sequence length="75" mass="8968">MKNNPDDRRDNVRRIQHNISNTIRNCELADEMIDKTDDPKTREALKEKNERREDALDAMRSEIRDEAIDKKHGYE</sequence>